<evidence type="ECO:0000313" key="4">
    <source>
        <dbReference type="Proteomes" id="UP000188181"/>
    </source>
</evidence>
<dbReference type="Pfam" id="PF07589">
    <property type="entry name" value="PEP-CTERM"/>
    <property type="match status" value="1"/>
</dbReference>
<reference evidence="4" key="1">
    <citation type="submission" date="2017-02" db="EMBL/GenBank/DDBJ databases">
        <title>Comparative genomics and description of representatives of a novel lineage of planctomycetes thriving in anoxic sediments.</title>
        <authorList>
            <person name="Spring S."/>
            <person name="Bunk B."/>
            <person name="Sproer C."/>
        </authorList>
    </citation>
    <scope>NUCLEOTIDE SEQUENCE [LARGE SCALE GENOMIC DNA]</scope>
    <source>
        <strain evidence="4">SM-Chi-D1</strain>
    </source>
</reference>
<dbReference type="NCBIfam" id="TIGR02595">
    <property type="entry name" value="PEP_CTERM"/>
    <property type="match status" value="1"/>
</dbReference>
<dbReference type="RefSeq" id="WP_146684597.1">
    <property type="nucleotide sequence ID" value="NZ_CP019646.1"/>
</dbReference>
<proteinExistence type="predicted"/>
<dbReference type="InterPro" id="IPR013424">
    <property type="entry name" value="Ice-binding_C"/>
</dbReference>
<dbReference type="Proteomes" id="UP000188181">
    <property type="component" value="Chromosome"/>
</dbReference>
<keyword evidence="4" id="KW-1185">Reference proteome</keyword>
<name>A0A1Q2MJ61_9BACT</name>
<feature type="chain" id="PRO_5012817673" description="Ice-binding protein C-terminal domain-containing protein" evidence="1">
    <location>
        <begin position="26"/>
        <end position="348"/>
    </location>
</feature>
<keyword evidence="1" id="KW-0732">Signal</keyword>
<accession>A0A1Q2MJ61</accession>
<evidence type="ECO:0000259" key="2">
    <source>
        <dbReference type="Pfam" id="PF07589"/>
    </source>
</evidence>
<dbReference type="AlphaFoldDB" id="A0A1Q2MJ61"/>
<feature type="signal peptide" evidence="1">
    <location>
        <begin position="1"/>
        <end position="25"/>
    </location>
</feature>
<dbReference type="KEGG" id="pbas:SMSP2_02786"/>
<evidence type="ECO:0000256" key="1">
    <source>
        <dbReference type="SAM" id="SignalP"/>
    </source>
</evidence>
<sequence precursor="true">MRTRISSRLSKAAIVMLVFSAGAFAVDIVNYGPFACHFYNQNDDGGYGYVGAADWTDTQKQDVEAGIMTWASNIANTAPRQLNLHIYWQNLEGAQLGGAGSSVYYNGTYSASMTEYVWRHENNYTISGPDALIVYDIDAASDYKPEDQPDYVSPIAGWNFGSEQPADDEIDFRGTVTHELGHLVGFSSSYNLNLNQFGTAGDSESWQQRGLSAWDLNFVDDDGERPQVAVSWDEQTNVDVQADEGDSTSLYWDGENAVAANDGELVQIFAPTEYLPGSSLSHLNYDAGSVYPGSLMSPYVSTGISPREPNEIEWAMMADMGWTIVPEPATMIILGIGGLVLNVTRRRA</sequence>
<gene>
    <name evidence="3" type="ORF">SMSP2_02786</name>
</gene>
<protein>
    <recommendedName>
        <fullName evidence="2">Ice-binding protein C-terminal domain-containing protein</fullName>
    </recommendedName>
</protein>
<dbReference type="EMBL" id="CP019646">
    <property type="protein sequence ID" value="AQQ72402.1"/>
    <property type="molecule type" value="Genomic_DNA"/>
</dbReference>
<organism evidence="3 4">
    <name type="scientific">Limihaloglobus sulfuriphilus</name>
    <dbReference type="NCBI Taxonomy" id="1851148"/>
    <lineage>
        <taxon>Bacteria</taxon>
        <taxon>Pseudomonadati</taxon>
        <taxon>Planctomycetota</taxon>
        <taxon>Phycisphaerae</taxon>
        <taxon>Sedimentisphaerales</taxon>
        <taxon>Sedimentisphaeraceae</taxon>
        <taxon>Limihaloglobus</taxon>
    </lineage>
</organism>
<dbReference type="OrthoDB" id="272249at2"/>
<evidence type="ECO:0000313" key="3">
    <source>
        <dbReference type="EMBL" id="AQQ72402.1"/>
    </source>
</evidence>
<feature type="domain" description="Ice-binding protein C-terminal" evidence="2">
    <location>
        <begin position="325"/>
        <end position="346"/>
    </location>
</feature>